<sequence>MRFPPRALLALVLVVSIGCDVDRVPEMVAYPAPPPEIPVANLPASLRQTNWEHSGNGQGSCVHASSCSHFRWQGKQSLAAAWRREYAGGETAYSILTKWRAEQIPFVFTENGEPSVLEWASDTRRGAIIWYYPQHCVTFCGFSEMNGIEYAFILDNNRTGQFLAIEKHAFLRAWRSYGGFAAIAVFTPTGPLPWPAYIPKGT</sequence>
<dbReference type="Proteomes" id="UP000318017">
    <property type="component" value="Chromosome"/>
</dbReference>
<dbReference type="KEGG" id="ahel:Q31a_53010"/>
<proteinExistence type="predicted"/>
<reference evidence="1 2" key="1">
    <citation type="submission" date="2019-02" db="EMBL/GenBank/DDBJ databases">
        <title>Deep-cultivation of Planctomycetes and their phenomic and genomic characterization uncovers novel biology.</title>
        <authorList>
            <person name="Wiegand S."/>
            <person name="Jogler M."/>
            <person name="Boedeker C."/>
            <person name="Pinto D."/>
            <person name="Vollmers J."/>
            <person name="Rivas-Marin E."/>
            <person name="Kohn T."/>
            <person name="Peeters S.H."/>
            <person name="Heuer A."/>
            <person name="Rast P."/>
            <person name="Oberbeckmann S."/>
            <person name="Bunk B."/>
            <person name="Jeske O."/>
            <person name="Meyerdierks A."/>
            <person name="Storesund J.E."/>
            <person name="Kallscheuer N."/>
            <person name="Luecker S."/>
            <person name="Lage O.M."/>
            <person name="Pohl T."/>
            <person name="Merkel B.J."/>
            <person name="Hornburger P."/>
            <person name="Mueller R.-W."/>
            <person name="Bruemmer F."/>
            <person name="Labrenz M."/>
            <person name="Spormann A.M."/>
            <person name="Op den Camp H."/>
            <person name="Overmann J."/>
            <person name="Amann R."/>
            <person name="Jetten M.S.M."/>
            <person name="Mascher T."/>
            <person name="Medema M.H."/>
            <person name="Devos D.P."/>
            <person name="Kaster A.-K."/>
            <person name="Ovreas L."/>
            <person name="Rohde M."/>
            <person name="Galperin M.Y."/>
            <person name="Jogler C."/>
        </authorList>
    </citation>
    <scope>NUCLEOTIDE SEQUENCE [LARGE SCALE GENOMIC DNA]</scope>
    <source>
        <strain evidence="1 2">Q31a</strain>
    </source>
</reference>
<protein>
    <recommendedName>
        <fullName evidence="3">Peptidase C39-like domain-containing protein</fullName>
    </recommendedName>
</protein>
<evidence type="ECO:0008006" key="3">
    <source>
        <dbReference type="Google" id="ProtNLM"/>
    </source>
</evidence>
<name>A0A518GE92_9BACT</name>
<evidence type="ECO:0000313" key="2">
    <source>
        <dbReference type="Proteomes" id="UP000318017"/>
    </source>
</evidence>
<evidence type="ECO:0000313" key="1">
    <source>
        <dbReference type="EMBL" id="QDV26921.1"/>
    </source>
</evidence>
<gene>
    <name evidence="1" type="ORF">Q31a_53010</name>
</gene>
<dbReference type="RefSeq" id="WP_145083516.1">
    <property type="nucleotide sequence ID" value="NZ_CP036298.1"/>
</dbReference>
<organism evidence="1 2">
    <name type="scientific">Aureliella helgolandensis</name>
    <dbReference type="NCBI Taxonomy" id="2527968"/>
    <lineage>
        <taxon>Bacteria</taxon>
        <taxon>Pseudomonadati</taxon>
        <taxon>Planctomycetota</taxon>
        <taxon>Planctomycetia</taxon>
        <taxon>Pirellulales</taxon>
        <taxon>Pirellulaceae</taxon>
        <taxon>Aureliella</taxon>
    </lineage>
</organism>
<dbReference type="OrthoDB" id="260970at2"/>
<accession>A0A518GE92</accession>
<keyword evidence="2" id="KW-1185">Reference proteome</keyword>
<dbReference type="EMBL" id="CP036298">
    <property type="protein sequence ID" value="QDV26921.1"/>
    <property type="molecule type" value="Genomic_DNA"/>
</dbReference>
<dbReference type="PROSITE" id="PS51257">
    <property type="entry name" value="PROKAR_LIPOPROTEIN"/>
    <property type="match status" value="1"/>
</dbReference>
<dbReference type="AlphaFoldDB" id="A0A518GE92"/>